<dbReference type="InterPro" id="IPR013057">
    <property type="entry name" value="AA_transpt_TM"/>
</dbReference>
<name>A0AA88A9G4_FICCA</name>
<dbReference type="GO" id="GO:0015179">
    <property type="term" value="F:L-amino acid transmembrane transporter activity"/>
    <property type="evidence" value="ECO:0007669"/>
    <property type="project" value="TreeGrafter"/>
</dbReference>
<feature type="transmembrane region" description="Helical" evidence="7">
    <location>
        <begin position="70"/>
        <end position="91"/>
    </location>
</feature>
<evidence type="ECO:0000313" key="9">
    <source>
        <dbReference type="EMBL" id="GMN39631.1"/>
    </source>
</evidence>
<evidence type="ECO:0000256" key="6">
    <source>
        <dbReference type="ARBA" id="ARBA00023136"/>
    </source>
</evidence>
<evidence type="ECO:0000256" key="3">
    <source>
        <dbReference type="ARBA" id="ARBA00022692"/>
    </source>
</evidence>
<dbReference type="PANTHER" id="PTHR22950:SF349">
    <property type="entry name" value="AMINO ACID TRANSPORTER TRANSMEMBRANE DOMAIN-CONTAINING PROTEIN"/>
    <property type="match status" value="1"/>
</dbReference>
<protein>
    <recommendedName>
        <fullName evidence="8">Amino acid transporter transmembrane domain-containing protein</fullName>
    </recommendedName>
</protein>
<feature type="transmembrane region" description="Helical" evidence="7">
    <location>
        <begin position="158"/>
        <end position="176"/>
    </location>
</feature>
<keyword evidence="4" id="KW-0029">Amino-acid transport</keyword>
<feature type="domain" description="Amino acid transporter transmembrane" evidence="8">
    <location>
        <begin position="38"/>
        <end position="435"/>
    </location>
</feature>
<feature type="transmembrane region" description="Helical" evidence="7">
    <location>
        <begin position="125"/>
        <end position="146"/>
    </location>
</feature>
<reference evidence="9" key="1">
    <citation type="submission" date="2023-07" db="EMBL/GenBank/DDBJ databases">
        <title>draft genome sequence of fig (Ficus carica).</title>
        <authorList>
            <person name="Takahashi T."/>
            <person name="Nishimura K."/>
        </authorList>
    </citation>
    <scope>NUCLEOTIDE SEQUENCE</scope>
</reference>
<feature type="transmembrane region" description="Helical" evidence="7">
    <location>
        <begin position="222"/>
        <end position="250"/>
    </location>
</feature>
<keyword evidence="5 7" id="KW-1133">Transmembrane helix</keyword>
<keyword evidence="6 7" id="KW-0472">Membrane</keyword>
<dbReference type="EMBL" id="BTGU01000009">
    <property type="protein sequence ID" value="GMN39631.1"/>
    <property type="molecule type" value="Genomic_DNA"/>
</dbReference>
<evidence type="ECO:0000256" key="1">
    <source>
        <dbReference type="ARBA" id="ARBA00004141"/>
    </source>
</evidence>
<feature type="transmembrane region" description="Helical" evidence="7">
    <location>
        <begin position="301"/>
        <end position="322"/>
    </location>
</feature>
<feature type="transmembrane region" description="Helical" evidence="7">
    <location>
        <begin position="262"/>
        <end position="285"/>
    </location>
</feature>
<dbReference type="Proteomes" id="UP001187192">
    <property type="component" value="Unassembled WGS sequence"/>
</dbReference>
<keyword evidence="3 7" id="KW-0812">Transmembrane</keyword>
<proteinExistence type="predicted"/>
<evidence type="ECO:0000256" key="7">
    <source>
        <dbReference type="SAM" id="Phobius"/>
    </source>
</evidence>
<sequence length="493" mass="53256">MFSASGKGRGAFASFSPSSTRVRFPLPSLMLLKHESGTASTVQTLANIVVSIVGTGVLGLPFAFRIAGWLAGSLGVVVAGVATYYCMLLLVKCREKLASEEEEDSTNRKTYGDLGYESLGTTGRFLAESLIFLAQCGGSVAYLVFIGQNLSSVFKAHWSFSSFILLLIPIEMGLSWIGSLSALAPFSIFADICNVLAMGIVVKEDIQQALGGEFSFKDRTAITSNIGGLPFAGGMAVFCFEGFGMTLALEGSMRDKRRFPKLLAQAFTGITLLYVLFGFFGYMAFGDETRDIVTLNLPRNWWALAVQIGMCLGLMFTFPIMVHPINEIIEGRFKKSNWFQNAELDGSNRPTRMGQFGIYLSRSILVIGLAILASCMPAFGVFASLVGSTRSLDFVILSCGVLFAIYGTYNTIVGPTGTRRTVFEMFSVLLATVATMVPQMPLGSTTGCEARVSGPSSFLRVVESSPSIVGCIQRSRISFEFVSSPDSYYFSPS</sequence>
<comment type="caution">
    <text evidence="9">The sequence shown here is derived from an EMBL/GenBank/DDBJ whole genome shotgun (WGS) entry which is preliminary data.</text>
</comment>
<comment type="subcellular location">
    <subcellularLocation>
        <location evidence="1">Membrane</location>
        <topology evidence="1">Multi-pass membrane protein</topology>
    </subcellularLocation>
</comment>
<dbReference type="AlphaFoldDB" id="A0AA88A9G4"/>
<dbReference type="GO" id="GO:0005774">
    <property type="term" value="C:vacuolar membrane"/>
    <property type="evidence" value="ECO:0007669"/>
    <property type="project" value="TreeGrafter"/>
</dbReference>
<keyword evidence="10" id="KW-1185">Reference proteome</keyword>
<feature type="transmembrane region" description="Helical" evidence="7">
    <location>
        <begin position="359"/>
        <end position="385"/>
    </location>
</feature>
<feature type="transmembrane region" description="Helical" evidence="7">
    <location>
        <begin position="391"/>
        <end position="409"/>
    </location>
</feature>
<dbReference type="PANTHER" id="PTHR22950">
    <property type="entry name" value="AMINO ACID TRANSPORTER"/>
    <property type="match status" value="1"/>
</dbReference>
<accession>A0AA88A9G4</accession>
<evidence type="ECO:0000256" key="4">
    <source>
        <dbReference type="ARBA" id="ARBA00022970"/>
    </source>
</evidence>
<evidence type="ECO:0000313" key="10">
    <source>
        <dbReference type="Proteomes" id="UP001187192"/>
    </source>
</evidence>
<feature type="transmembrane region" description="Helical" evidence="7">
    <location>
        <begin position="45"/>
        <end position="64"/>
    </location>
</feature>
<keyword evidence="2" id="KW-0813">Transport</keyword>
<evidence type="ECO:0000256" key="5">
    <source>
        <dbReference type="ARBA" id="ARBA00022989"/>
    </source>
</evidence>
<dbReference type="Pfam" id="PF01490">
    <property type="entry name" value="Aa_trans"/>
    <property type="match status" value="1"/>
</dbReference>
<organism evidence="9 10">
    <name type="scientific">Ficus carica</name>
    <name type="common">Common fig</name>
    <dbReference type="NCBI Taxonomy" id="3494"/>
    <lineage>
        <taxon>Eukaryota</taxon>
        <taxon>Viridiplantae</taxon>
        <taxon>Streptophyta</taxon>
        <taxon>Embryophyta</taxon>
        <taxon>Tracheophyta</taxon>
        <taxon>Spermatophyta</taxon>
        <taxon>Magnoliopsida</taxon>
        <taxon>eudicotyledons</taxon>
        <taxon>Gunneridae</taxon>
        <taxon>Pentapetalae</taxon>
        <taxon>rosids</taxon>
        <taxon>fabids</taxon>
        <taxon>Rosales</taxon>
        <taxon>Moraceae</taxon>
        <taxon>Ficeae</taxon>
        <taxon>Ficus</taxon>
    </lineage>
</organism>
<gene>
    <name evidence="9" type="ORF">TIFTF001_008862</name>
</gene>
<evidence type="ECO:0000259" key="8">
    <source>
        <dbReference type="Pfam" id="PF01490"/>
    </source>
</evidence>
<evidence type="ECO:0000256" key="2">
    <source>
        <dbReference type="ARBA" id="ARBA00022448"/>
    </source>
</evidence>